<keyword evidence="1" id="KW-0812">Transmembrane</keyword>
<feature type="non-terminal residue" evidence="2">
    <location>
        <position position="1"/>
    </location>
</feature>
<dbReference type="EMBL" id="UINC01118952">
    <property type="protein sequence ID" value="SVC92431.1"/>
    <property type="molecule type" value="Genomic_DNA"/>
</dbReference>
<feature type="transmembrane region" description="Helical" evidence="1">
    <location>
        <begin position="43"/>
        <end position="66"/>
    </location>
</feature>
<organism evidence="2">
    <name type="scientific">marine metagenome</name>
    <dbReference type="NCBI Taxonomy" id="408172"/>
    <lineage>
        <taxon>unclassified sequences</taxon>
        <taxon>metagenomes</taxon>
        <taxon>ecological metagenomes</taxon>
    </lineage>
</organism>
<protein>
    <recommendedName>
        <fullName evidence="3">MotA/TolQ/ExbB proton channel domain-containing protein</fullName>
    </recommendedName>
</protein>
<evidence type="ECO:0008006" key="3">
    <source>
        <dbReference type="Google" id="ProtNLM"/>
    </source>
</evidence>
<keyword evidence="1" id="KW-1133">Transmembrane helix</keyword>
<feature type="transmembrane region" description="Helical" evidence="1">
    <location>
        <begin position="6"/>
        <end position="22"/>
    </location>
</feature>
<feature type="transmembrane region" description="Helical" evidence="1">
    <location>
        <begin position="72"/>
        <end position="96"/>
    </location>
</feature>
<accession>A0A382R780</accession>
<reference evidence="2" key="1">
    <citation type="submission" date="2018-05" db="EMBL/GenBank/DDBJ databases">
        <authorList>
            <person name="Lanie J.A."/>
            <person name="Ng W.-L."/>
            <person name="Kazmierczak K.M."/>
            <person name="Andrzejewski T.M."/>
            <person name="Davidsen T.M."/>
            <person name="Wayne K.J."/>
            <person name="Tettelin H."/>
            <person name="Glass J.I."/>
            <person name="Rusch D."/>
            <person name="Podicherti R."/>
            <person name="Tsui H.-C.T."/>
            <person name="Winkler M.E."/>
        </authorList>
    </citation>
    <scope>NUCLEOTIDE SEQUENCE</scope>
</reference>
<sequence>VIVVGILFVLAGGISGSYLQLQRARRMRQRDRIYELDLTHLQYVGGGIGAIAGLLIGGLAAYYLALNQQVSVFAWIGRLSYILIAWAAGGHLLSLLHIGLHLYREEQAWQGRGGPGRKSLGGRRMRQLDELRREHRRYADFKSRDEEVLDELVGFLGDPLTHVRRDLTRVPLYGYLGTVCGILLTAQELS</sequence>
<gene>
    <name evidence="2" type="ORF">METZ01_LOCUS345285</name>
</gene>
<proteinExistence type="predicted"/>
<evidence type="ECO:0000256" key="1">
    <source>
        <dbReference type="SAM" id="Phobius"/>
    </source>
</evidence>
<evidence type="ECO:0000313" key="2">
    <source>
        <dbReference type="EMBL" id="SVC92431.1"/>
    </source>
</evidence>
<name>A0A382R780_9ZZZZ</name>
<dbReference type="AlphaFoldDB" id="A0A382R780"/>
<keyword evidence="1" id="KW-0472">Membrane</keyword>
<feature type="non-terminal residue" evidence="2">
    <location>
        <position position="190"/>
    </location>
</feature>